<name>A0ABT6A447_9ACTN</name>
<proteinExistence type="predicted"/>
<reference evidence="1 2" key="1">
    <citation type="submission" date="2023-03" db="EMBL/GenBank/DDBJ databases">
        <title>Draft genome sequence of Streptomyces sp. K1PA1 isolated from peat swamp forest in Thailand.</title>
        <authorList>
            <person name="Klaysubun C."/>
            <person name="Duangmal K."/>
        </authorList>
    </citation>
    <scope>NUCLEOTIDE SEQUENCE [LARGE SCALE GENOMIC DNA]</scope>
    <source>
        <strain evidence="1 2">K1PA1</strain>
    </source>
</reference>
<evidence type="ECO:0000313" key="1">
    <source>
        <dbReference type="EMBL" id="MDF3299417.1"/>
    </source>
</evidence>
<gene>
    <name evidence="1" type="ORF">P3H78_12365</name>
</gene>
<dbReference type="EMBL" id="JARJBB010000005">
    <property type="protein sequence ID" value="MDF3299417.1"/>
    <property type="molecule type" value="Genomic_DNA"/>
</dbReference>
<sequence length="172" mass="18623">MVEERFQLGPGEGPSFRLALGFVGVCGSVPVVDHLDWVGTEVAQALVVPAVGRVGQEVAELPHGALVVAQGGADATVRGPQIGRPLIDVLRRPLPRHRVGVPGEGADRAFLTIDVSRREVPGELLVAPAFDHRLEDLLVRPQQRQTVDQVQPSRPWNETVPTHPPLLSVYRI</sequence>
<evidence type="ECO:0000313" key="2">
    <source>
        <dbReference type="Proteomes" id="UP001221150"/>
    </source>
</evidence>
<accession>A0ABT6A447</accession>
<comment type="caution">
    <text evidence="1">The sequence shown here is derived from an EMBL/GenBank/DDBJ whole genome shotgun (WGS) entry which is preliminary data.</text>
</comment>
<organism evidence="1 2">
    <name type="scientific">Streptomyces tropicalis</name>
    <dbReference type="NCBI Taxonomy" id="3034234"/>
    <lineage>
        <taxon>Bacteria</taxon>
        <taxon>Bacillati</taxon>
        <taxon>Actinomycetota</taxon>
        <taxon>Actinomycetes</taxon>
        <taxon>Kitasatosporales</taxon>
        <taxon>Streptomycetaceae</taxon>
        <taxon>Streptomyces</taxon>
    </lineage>
</organism>
<dbReference type="RefSeq" id="WP_276108971.1">
    <property type="nucleotide sequence ID" value="NZ_JARJBB010000005.1"/>
</dbReference>
<dbReference type="Proteomes" id="UP001221150">
    <property type="component" value="Unassembled WGS sequence"/>
</dbReference>
<protein>
    <submittedName>
        <fullName evidence="1">Uncharacterized protein</fullName>
    </submittedName>
</protein>
<keyword evidence="2" id="KW-1185">Reference proteome</keyword>